<dbReference type="InterPro" id="IPR016032">
    <property type="entry name" value="Sig_transdc_resp-reg_C-effctor"/>
</dbReference>
<gene>
    <name evidence="5" type="ORF">HD597_003945</name>
</gene>
<keyword evidence="2" id="KW-0067">ATP-binding</keyword>
<reference evidence="5" key="1">
    <citation type="submission" date="2022-06" db="EMBL/GenBank/DDBJ databases">
        <title>Sequencing the genomes of 1000 actinobacteria strains.</title>
        <authorList>
            <person name="Klenk H.-P."/>
        </authorList>
    </citation>
    <scope>NUCLEOTIDE SEQUENCE</scope>
    <source>
        <strain evidence="5">DSM 46694</strain>
    </source>
</reference>
<evidence type="ECO:0000259" key="4">
    <source>
        <dbReference type="PROSITE" id="PS50043"/>
    </source>
</evidence>
<evidence type="ECO:0000256" key="2">
    <source>
        <dbReference type="ARBA" id="ARBA00022840"/>
    </source>
</evidence>
<feature type="region of interest" description="Disordered" evidence="3">
    <location>
        <begin position="340"/>
        <end position="381"/>
    </location>
</feature>
<dbReference type="SUPFAM" id="SSF52540">
    <property type="entry name" value="P-loop containing nucleoside triphosphate hydrolases"/>
    <property type="match status" value="1"/>
</dbReference>
<proteinExistence type="predicted"/>
<dbReference type="PROSITE" id="PS50043">
    <property type="entry name" value="HTH_LUXR_2"/>
    <property type="match status" value="1"/>
</dbReference>
<accession>A0A9X2GFK9</accession>
<dbReference type="InterPro" id="IPR011990">
    <property type="entry name" value="TPR-like_helical_dom_sf"/>
</dbReference>
<dbReference type="CDD" id="cd06170">
    <property type="entry name" value="LuxR_C_like"/>
    <property type="match status" value="1"/>
</dbReference>
<evidence type="ECO:0000256" key="1">
    <source>
        <dbReference type="ARBA" id="ARBA00022741"/>
    </source>
</evidence>
<evidence type="ECO:0000313" key="6">
    <source>
        <dbReference type="Proteomes" id="UP001139648"/>
    </source>
</evidence>
<keyword evidence="5" id="KW-0238">DNA-binding</keyword>
<dbReference type="InterPro" id="IPR027417">
    <property type="entry name" value="P-loop_NTPase"/>
</dbReference>
<evidence type="ECO:0000313" key="5">
    <source>
        <dbReference type="EMBL" id="MCP2356925.1"/>
    </source>
</evidence>
<dbReference type="InterPro" id="IPR000792">
    <property type="entry name" value="Tscrpt_reg_LuxR_C"/>
</dbReference>
<dbReference type="RefSeq" id="WP_253744084.1">
    <property type="nucleotide sequence ID" value="NZ_BAABKA010000063.1"/>
</dbReference>
<dbReference type="GO" id="GO:0006355">
    <property type="term" value="P:regulation of DNA-templated transcription"/>
    <property type="evidence" value="ECO:0007669"/>
    <property type="project" value="InterPro"/>
</dbReference>
<dbReference type="GO" id="GO:0005737">
    <property type="term" value="C:cytoplasm"/>
    <property type="evidence" value="ECO:0007669"/>
    <property type="project" value="TreeGrafter"/>
</dbReference>
<dbReference type="InterPro" id="IPR036388">
    <property type="entry name" value="WH-like_DNA-bd_sf"/>
</dbReference>
<keyword evidence="1" id="KW-0547">Nucleotide-binding</keyword>
<dbReference type="GO" id="GO:0004016">
    <property type="term" value="F:adenylate cyclase activity"/>
    <property type="evidence" value="ECO:0007669"/>
    <property type="project" value="TreeGrafter"/>
</dbReference>
<dbReference type="Proteomes" id="UP001139648">
    <property type="component" value="Unassembled WGS sequence"/>
</dbReference>
<dbReference type="PANTHER" id="PTHR16305">
    <property type="entry name" value="TESTICULAR SOLUBLE ADENYLYL CYCLASE"/>
    <property type="match status" value="1"/>
</dbReference>
<dbReference type="GO" id="GO:0003677">
    <property type="term" value="F:DNA binding"/>
    <property type="evidence" value="ECO:0007669"/>
    <property type="project" value="UniProtKB-KW"/>
</dbReference>
<dbReference type="SMART" id="SM00421">
    <property type="entry name" value="HTH_LUXR"/>
    <property type="match status" value="1"/>
</dbReference>
<organism evidence="5 6">
    <name type="scientific">Nonomuraea thailandensis</name>
    <dbReference type="NCBI Taxonomy" id="1188745"/>
    <lineage>
        <taxon>Bacteria</taxon>
        <taxon>Bacillati</taxon>
        <taxon>Actinomycetota</taxon>
        <taxon>Actinomycetes</taxon>
        <taxon>Streptosporangiales</taxon>
        <taxon>Streptosporangiaceae</taxon>
        <taxon>Nonomuraea</taxon>
    </lineage>
</organism>
<name>A0A9X2GFK9_9ACTN</name>
<dbReference type="Gene3D" id="1.25.40.10">
    <property type="entry name" value="Tetratricopeptide repeat domain"/>
    <property type="match status" value="1"/>
</dbReference>
<dbReference type="EMBL" id="JAMZEB010000002">
    <property type="protein sequence ID" value="MCP2356925.1"/>
    <property type="molecule type" value="Genomic_DNA"/>
</dbReference>
<dbReference type="PANTHER" id="PTHR16305:SF35">
    <property type="entry name" value="TRANSCRIPTIONAL ACTIVATOR DOMAIN"/>
    <property type="match status" value="1"/>
</dbReference>
<feature type="domain" description="HTH luxR-type" evidence="4">
    <location>
        <begin position="851"/>
        <end position="916"/>
    </location>
</feature>
<dbReference type="GO" id="GO:0005524">
    <property type="term" value="F:ATP binding"/>
    <property type="evidence" value="ECO:0007669"/>
    <property type="project" value="UniProtKB-KW"/>
</dbReference>
<sequence length="921" mass="98691">MPSLEGAPAELVNRIGERETLLGFLQAVREGKGRALVLSGDAGIGKTALLDDMAARARGFRVLRVSGMQSEMELAFAGLHQLCGPMLERVEMLPKPQQLALRTAFGLAEGPPPARFLIGMAVLSLLSEVSRERPLLCVTDDLHWLDRASAQTLGFVARRLGADPIGMVFGARTPTDEVAGVPALRLDGLAAQHAHELLATALTGPLDMRVRDQIVAETRGNPLALLELPRTMSREELAGGFGFPGTAPLSGRIEESFARQLDALPGDTRLLICLASAEPSGEAKLIWRAASLLGISHVVARPAMESGLADFGHRISFRHPLLRRAAYRLATAEQRRAVHRALAESTDPIADPDRRAWHRAQSTDGPDEDAAADLERSASRAQARGGPSAAAAFLEQAAALTVDPARRSDRLLAAAHANLQAGSYERVLELLAIVRAEPLTELQSARADLLRGNVAFTSGLGNDAPPLLLQAAKRLEPLDLNLARETYLKAWMAAMFAGDLAIGGSLADVSRAALALPVSAHPDEAELVLDALARVIVQGPAAAAPVLRRAISAIVDASLTPDEVLRWGWFAHAAAIGSWDFANWRFLLDRELKVLRTVGAFDLMPIVLAALGTVTTWSGEFATSAAMFAEAETICEATGAPAAAFGPTMLACLRGDEQKAVPLLRSMIAETQVTGQGASVTYANWVAAVLYNGLGRYPEALAAAVESSESSSDLFVALWSLPELVEAATRVGDVRAASAALARLAESTTAGGTDVGLGLEARSRALLSGGDVAERHYREAVERLGRTPLRPELGRAHLLYGEWLRRDNRRVDARHHLKTAHEMFTDLGMRAFAERARRELLATGERVRQGAVDSESALTAQETLIVRLASDGLTNTEIGAQLFLSARTVEWHLRKVYGKLGITSRRQLAAALRQNGDRPDR</sequence>
<dbReference type="SUPFAM" id="SSF46894">
    <property type="entry name" value="C-terminal effector domain of the bipartite response regulators"/>
    <property type="match status" value="1"/>
</dbReference>
<evidence type="ECO:0000256" key="3">
    <source>
        <dbReference type="SAM" id="MobiDB-lite"/>
    </source>
</evidence>
<dbReference type="InterPro" id="IPR041664">
    <property type="entry name" value="AAA_16"/>
</dbReference>
<protein>
    <submittedName>
        <fullName evidence="5">DNA-binding CsgD family transcriptional regulator</fullName>
    </submittedName>
</protein>
<dbReference type="AlphaFoldDB" id="A0A9X2GFK9"/>
<dbReference type="PRINTS" id="PR00038">
    <property type="entry name" value="HTHLUXR"/>
</dbReference>
<dbReference type="Gene3D" id="1.10.10.10">
    <property type="entry name" value="Winged helix-like DNA-binding domain superfamily/Winged helix DNA-binding domain"/>
    <property type="match status" value="1"/>
</dbReference>
<comment type="caution">
    <text evidence="5">The sequence shown here is derived from an EMBL/GenBank/DDBJ whole genome shotgun (WGS) entry which is preliminary data.</text>
</comment>
<dbReference type="Pfam" id="PF13191">
    <property type="entry name" value="AAA_16"/>
    <property type="match status" value="1"/>
</dbReference>
<keyword evidence="6" id="KW-1185">Reference proteome</keyword>
<dbReference type="Pfam" id="PF00196">
    <property type="entry name" value="GerE"/>
    <property type="match status" value="1"/>
</dbReference>